<keyword evidence="9" id="KW-0812">Transmembrane</keyword>
<organism evidence="12 13">
    <name type="scientific">Niastella caeni</name>
    <dbReference type="NCBI Taxonomy" id="2569763"/>
    <lineage>
        <taxon>Bacteria</taxon>
        <taxon>Pseudomonadati</taxon>
        <taxon>Bacteroidota</taxon>
        <taxon>Chitinophagia</taxon>
        <taxon>Chitinophagales</taxon>
        <taxon>Chitinophagaceae</taxon>
        <taxon>Niastella</taxon>
    </lineage>
</organism>
<dbReference type="InterPro" id="IPR050482">
    <property type="entry name" value="Sensor_HK_TwoCompSys"/>
</dbReference>
<feature type="signal peptide" evidence="10">
    <location>
        <begin position="1"/>
        <end position="19"/>
    </location>
</feature>
<accession>A0A4S8HKR1</accession>
<dbReference type="PANTHER" id="PTHR24421">
    <property type="entry name" value="NITRATE/NITRITE SENSOR PROTEIN NARX-RELATED"/>
    <property type="match status" value="1"/>
</dbReference>
<keyword evidence="13" id="KW-1185">Reference proteome</keyword>
<dbReference type="GO" id="GO:0000155">
    <property type="term" value="F:phosphorelay sensor kinase activity"/>
    <property type="evidence" value="ECO:0007669"/>
    <property type="project" value="InterPro"/>
</dbReference>
<keyword evidence="7" id="KW-0067">ATP-binding</keyword>
<evidence type="ECO:0000259" key="11">
    <source>
        <dbReference type="PROSITE" id="PS50109"/>
    </source>
</evidence>
<evidence type="ECO:0000256" key="4">
    <source>
        <dbReference type="ARBA" id="ARBA00022679"/>
    </source>
</evidence>
<dbReference type="InterPro" id="IPR011047">
    <property type="entry name" value="Quinoprotein_ADH-like_sf"/>
</dbReference>
<dbReference type="InterPro" id="IPR011712">
    <property type="entry name" value="Sig_transdc_His_kin_sub3_dim/P"/>
</dbReference>
<evidence type="ECO:0000256" key="10">
    <source>
        <dbReference type="SAM" id="SignalP"/>
    </source>
</evidence>
<evidence type="ECO:0000256" key="1">
    <source>
        <dbReference type="ARBA" id="ARBA00000085"/>
    </source>
</evidence>
<proteinExistence type="predicted"/>
<dbReference type="CDD" id="cd16917">
    <property type="entry name" value="HATPase_UhpB-NarQ-NarX-like"/>
    <property type="match status" value="1"/>
</dbReference>
<evidence type="ECO:0000313" key="12">
    <source>
        <dbReference type="EMBL" id="THU34939.1"/>
    </source>
</evidence>
<dbReference type="Gene3D" id="2.130.10.10">
    <property type="entry name" value="YVTN repeat-like/Quinoprotein amine dehydrogenase"/>
    <property type="match status" value="2"/>
</dbReference>
<evidence type="ECO:0000256" key="7">
    <source>
        <dbReference type="ARBA" id="ARBA00022840"/>
    </source>
</evidence>
<evidence type="ECO:0000256" key="8">
    <source>
        <dbReference type="ARBA" id="ARBA00023012"/>
    </source>
</evidence>
<evidence type="ECO:0000256" key="6">
    <source>
        <dbReference type="ARBA" id="ARBA00022777"/>
    </source>
</evidence>
<dbReference type="Gene3D" id="3.30.565.10">
    <property type="entry name" value="Histidine kinase-like ATPase, C-terminal domain"/>
    <property type="match status" value="1"/>
</dbReference>
<reference evidence="12 13" key="1">
    <citation type="submission" date="2019-04" db="EMBL/GenBank/DDBJ databases">
        <title>Niastella caeni sp. nov., isolated from activated sludge.</title>
        <authorList>
            <person name="Sheng M."/>
        </authorList>
    </citation>
    <scope>NUCLEOTIDE SEQUENCE [LARGE SCALE GENOMIC DNA]</scope>
    <source>
        <strain evidence="12 13">HX-2-15</strain>
    </source>
</reference>
<dbReference type="Pfam" id="PF07730">
    <property type="entry name" value="HisKA_3"/>
    <property type="match status" value="1"/>
</dbReference>
<name>A0A4S8HKR1_9BACT</name>
<dbReference type="GO" id="GO:0046983">
    <property type="term" value="F:protein dimerization activity"/>
    <property type="evidence" value="ECO:0007669"/>
    <property type="project" value="InterPro"/>
</dbReference>
<dbReference type="GO" id="GO:0005524">
    <property type="term" value="F:ATP binding"/>
    <property type="evidence" value="ECO:0007669"/>
    <property type="project" value="UniProtKB-KW"/>
</dbReference>
<comment type="catalytic activity">
    <reaction evidence="1">
        <text>ATP + protein L-histidine = ADP + protein N-phospho-L-histidine.</text>
        <dbReference type="EC" id="2.7.13.3"/>
    </reaction>
</comment>
<dbReference type="PANTHER" id="PTHR24421:SF10">
    <property type="entry name" value="NITRATE_NITRITE SENSOR PROTEIN NARQ"/>
    <property type="match status" value="1"/>
</dbReference>
<feature type="chain" id="PRO_5020970337" description="histidine kinase" evidence="10">
    <location>
        <begin position="20"/>
        <end position="986"/>
    </location>
</feature>
<dbReference type="GO" id="GO:0016020">
    <property type="term" value="C:membrane"/>
    <property type="evidence" value="ECO:0007669"/>
    <property type="project" value="InterPro"/>
</dbReference>
<sequence>MTRPVVLFLFLLSGIWAQGQPAFHLSFTKGLSNTHITCSAQAEDGLIWLGAENGLYRYNGYQFDLFNEVAKGPTRLSSAKIMSLLADGHLLWIGTTNGLNCLDMHTGHVQWWLTAQEATITSIAKTQQGQIIAGDNNGQVYVQTGPQFSLLVRLPVYKNVDPAILQLIVTGHEEGWVVQAGNILRMHPQRGTISWEYRQRADRIPTNAFHTSFINNTHFILSWKKKVAVINVQKPDVEHVPCWQQFGQQYGQFFIGNKQGRLLWMMDEKNRVFTYDQHTGRIESVDLWKQLNPGSYIPYHLFSFDDKGFWLCTSGGIVRFTRGNSFLHAYDLQSPASPQLPVTTRAFFRGRRGLYVSTYTSAILLDTVHQKSQSFPQPLFAPAQTLPAPNGWLWVASEFHGFCKYDPATETEVQGFYKNPYQVTIREGLSLLQVDDDKILIGAGSGLYVYSIKANTLNPPLYHRLVSSFPGKRIFAMARAADGKIWLGAENGLFCMNSELQLQQQYDHRSKPALPAVNIRALFISSGHKVVMGTLGNGIQVLDPATKTISSFTSLHGLPDNLIYSMVPENDSICWLGTGHGLSRFNYRSFSCSNYYRQDGVINEEFNTHSTWRADDGTIYMGVMNGVVYFDPAEISAQHVPVRIRLTGMQQSGRQERRVWFGADWQDPVRMGPSDKIIQFEFALSDLSSPGENRFQYKVEGLDTDWNLLGAQNVLRLYNLPAGSFTVRIRGMAPDGSLTQNEISVPVRVVPLFYKTIWFYGLLLAVLSLGVWLLYRYRIRQMKKVFQLRNKIARDLHDDIGSTLSGISILSSITQKEMATHPGRAQQQLEQIGSDAREMLHNMNDIIWSVNPHHDQLEHSFVRMRQFVAQTLEARNIEVQIRFDEQLESVVIPMEARRNLYLIFKEAINNIAKYAAATQVLIVLEKQEKQLQLLIKDNGKGFDVDQVTTGNGLKNIKQRAADMNAVVNIESAPGKGAALILQLQVP</sequence>
<keyword evidence="4" id="KW-0808">Transferase</keyword>
<keyword evidence="5" id="KW-0547">Nucleotide-binding</keyword>
<keyword evidence="9" id="KW-0472">Membrane</keyword>
<evidence type="ECO:0000256" key="3">
    <source>
        <dbReference type="ARBA" id="ARBA00022553"/>
    </source>
</evidence>
<keyword evidence="9" id="KW-1133">Transmembrane helix</keyword>
<dbReference type="AlphaFoldDB" id="A0A4S8HKR1"/>
<dbReference type="Pfam" id="PF02518">
    <property type="entry name" value="HATPase_c"/>
    <property type="match status" value="1"/>
</dbReference>
<dbReference type="InterPro" id="IPR036890">
    <property type="entry name" value="HATPase_C_sf"/>
</dbReference>
<dbReference type="InterPro" id="IPR003594">
    <property type="entry name" value="HATPase_dom"/>
</dbReference>
<dbReference type="Pfam" id="PF07495">
    <property type="entry name" value="Y_Y_Y"/>
    <property type="match status" value="1"/>
</dbReference>
<keyword evidence="6" id="KW-0418">Kinase</keyword>
<evidence type="ECO:0000256" key="5">
    <source>
        <dbReference type="ARBA" id="ARBA00022741"/>
    </source>
</evidence>
<evidence type="ECO:0000313" key="13">
    <source>
        <dbReference type="Proteomes" id="UP000306918"/>
    </source>
</evidence>
<feature type="transmembrane region" description="Helical" evidence="9">
    <location>
        <begin position="757"/>
        <end position="775"/>
    </location>
</feature>
<dbReference type="PROSITE" id="PS50109">
    <property type="entry name" value="HIS_KIN"/>
    <property type="match status" value="1"/>
</dbReference>
<gene>
    <name evidence="12" type="ORF">FAM09_23395</name>
</gene>
<keyword evidence="8" id="KW-0902">Two-component regulatory system</keyword>
<evidence type="ECO:0000256" key="2">
    <source>
        <dbReference type="ARBA" id="ARBA00012438"/>
    </source>
</evidence>
<dbReference type="InterPro" id="IPR005467">
    <property type="entry name" value="His_kinase_dom"/>
</dbReference>
<dbReference type="InterPro" id="IPR011123">
    <property type="entry name" value="Y_Y_Y"/>
</dbReference>
<feature type="domain" description="Histidine kinase" evidence="11">
    <location>
        <begin position="795"/>
        <end position="986"/>
    </location>
</feature>
<dbReference type="EMBL" id="STFF01000007">
    <property type="protein sequence ID" value="THU34939.1"/>
    <property type="molecule type" value="Genomic_DNA"/>
</dbReference>
<comment type="caution">
    <text evidence="12">The sequence shown here is derived from an EMBL/GenBank/DDBJ whole genome shotgun (WGS) entry which is preliminary data.</text>
</comment>
<dbReference type="Gene3D" id="2.60.40.10">
    <property type="entry name" value="Immunoglobulins"/>
    <property type="match status" value="1"/>
</dbReference>
<dbReference type="Proteomes" id="UP000306918">
    <property type="component" value="Unassembled WGS sequence"/>
</dbReference>
<keyword evidence="3" id="KW-0597">Phosphoprotein</keyword>
<keyword evidence="10" id="KW-0732">Signal</keyword>
<protein>
    <recommendedName>
        <fullName evidence="2">histidine kinase</fullName>
        <ecNumber evidence="2">2.7.13.3</ecNumber>
    </recommendedName>
</protein>
<dbReference type="RefSeq" id="WP_136579582.1">
    <property type="nucleotide sequence ID" value="NZ_STFF01000007.1"/>
</dbReference>
<dbReference type="OrthoDB" id="9806995at2"/>
<dbReference type="SUPFAM" id="SSF50998">
    <property type="entry name" value="Quinoprotein alcohol dehydrogenase-like"/>
    <property type="match status" value="1"/>
</dbReference>
<dbReference type="InterPro" id="IPR013783">
    <property type="entry name" value="Ig-like_fold"/>
</dbReference>
<dbReference type="SUPFAM" id="SSF63829">
    <property type="entry name" value="Calcium-dependent phosphotriesterase"/>
    <property type="match status" value="1"/>
</dbReference>
<dbReference type="Gene3D" id="1.20.5.1930">
    <property type="match status" value="1"/>
</dbReference>
<dbReference type="SUPFAM" id="SSF55874">
    <property type="entry name" value="ATPase domain of HSP90 chaperone/DNA topoisomerase II/histidine kinase"/>
    <property type="match status" value="1"/>
</dbReference>
<dbReference type="InterPro" id="IPR015943">
    <property type="entry name" value="WD40/YVTN_repeat-like_dom_sf"/>
</dbReference>
<evidence type="ECO:0000256" key="9">
    <source>
        <dbReference type="SAM" id="Phobius"/>
    </source>
</evidence>
<dbReference type="EC" id="2.7.13.3" evidence="2"/>